<reference evidence="2" key="1">
    <citation type="submission" date="2020-12" db="EMBL/GenBank/DDBJ databases">
        <title>Sedimentitalea sp. nov., isolated from sand in Incheon.</title>
        <authorList>
            <person name="Kim W."/>
        </authorList>
    </citation>
    <scope>NUCLEOTIDE SEQUENCE</scope>
    <source>
        <strain evidence="2">CAU 1593</strain>
    </source>
</reference>
<feature type="transmembrane region" description="Helical" evidence="1">
    <location>
        <begin position="124"/>
        <end position="149"/>
    </location>
</feature>
<feature type="transmembrane region" description="Helical" evidence="1">
    <location>
        <begin position="257"/>
        <end position="275"/>
    </location>
</feature>
<keyword evidence="1" id="KW-0812">Transmembrane</keyword>
<dbReference type="Proteomes" id="UP000619079">
    <property type="component" value="Unassembled WGS sequence"/>
</dbReference>
<keyword evidence="3" id="KW-1185">Reference proteome</keyword>
<keyword evidence="1" id="KW-1133">Transmembrane helix</keyword>
<evidence type="ECO:0000256" key="1">
    <source>
        <dbReference type="SAM" id="Phobius"/>
    </source>
</evidence>
<protein>
    <submittedName>
        <fullName evidence="2">Uncharacterized protein</fullName>
    </submittedName>
</protein>
<proteinExistence type="predicted"/>
<evidence type="ECO:0000313" key="3">
    <source>
        <dbReference type="Proteomes" id="UP000619079"/>
    </source>
</evidence>
<evidence type="ECO:0000313" key="2">
    <source>
        <dbReference type="EMBL" id="MBJ6370731.1"/>
    </source>
</evidence>
<dbReference type="AlphaFoldDB" id="A0A8J7LVD3"/>
<dbReference type="EMBL" id="JAELVR010000002">
    <property type="protein sequence ID" value="MBJ6370731.1"/>
    <property type="molecule type" value="Genomic_DNA"/>
</dbReference>
<keyword evidence="1" id="KW-0472">Membrane</keyword>
<comment type="caution">
    <text evidence="2">The sequence shown here is derived from an EMBL/GenBank/DDBJ whole genome shotgun (WGS) entry which is preliminary data.</text>
</comment>
<name>A0A8J7LVD3_9RHOB</name>
<gene>
    <name evidence="2" type="ORF">JF290_04265</name>
</gene>
<accession>A0A8J7LVD3</accession>
<dbReference type="RefSeq" id="WP_199023503.1">
    <property type="nucleotide sequence ID" value="NZ_JAELVR010000002.1"/>
</dbReference>
<sequence>MTDHGTGRQVRRRRVFYIPGYDPVPPRRYRELYRRESASQARVSGYQIALGKPVDQDVFGWHVTARIENHEVTADFEVLVWSDIVRASMSDSIVATYGQMLRTVWVYVGSGALWPLMRLRKGPVLAALYPVAMLCLQAVLAMILGWIVMRLAGLGLPWVAAAVLGVAAAVLMLRWFRTVDGRLFAHYLMHDFAFTAQLKGAYPPELETRLAVFGDRIAAALLDDVDEVLVVGHSSGAYLAVSVLADLMRAGRVRRKGAALGFLSLGQVVPMASFLPRAERLRRDLRDLSLRDELCWVDVSAPGDGCSFALCDPVAVSGVAPKEQRWPLVLSAAFSQTLSPEKQAALRHRFFRLHFQYLCAFDRPGAYDYFRITAGPRTLCDRFAEQAPSPSRIHVPVSRHVSVA</sequence>
<organism evidence="2 3">
    <name type="scientific">Sedimentitalea arenosa</name>
    <dbReference type="NCBI Taxonomy" id="2798803"/>
    <lineage>
        <taxon>Bacteria</taxon>
        <taxon>Pseudomonadati</taxon>
        <taxon>Pseudomonadota</taxon>
        <taxon>Alphaproteobacteria</taxon>
        <taxon>Rhodobacterales</taxon>
        <taxon>Paracoccaceae</taxon>
        <taxon>Sedimentitalea</taxon>
    </lineage>
</organism>
<feature type="transmembrane region" description="Helical" evidence="1">
    <location>
        <begin position="155"/>
        <end position="176"/>
    </location>
</feature>